<evidence type="ECO:0000313" key="3">
    <source>
        <dbReference type="Proteomes" id="UP001197735"/>
    </source>
</evidence>
<dbReference type="Proteomes" id="UP001197735">
    <property type="component" value="Unassembled WGS sequence"/>
</dbReference>
<accession>A0AAW4TVB7</accession>
<dbReference type="EMBL" id="JAHXEI010000002">
    <property type="protein sequence ID" value="MCB4879953.1"/>
    <property type="molecule type" value="Genomic_DNA"/>
</dbReference>
<reference evidence="2" key="1">
    <citation type="submission" date="2021-07" db="EMBL/GenBank/DDBJ databases">
        <title>Xylan utilisation by Bifidobacterium pseudocatenulatum.</title>
        <authorList>
            <person name="Watanabe Y."/>
        </authorList>
    </citation>
    <scope>NUCLEOTIDE SEQUENCE</scope>
    <source>
        <strain evidence="2">YIT12824</strain>
    </source>
</reference>
<keyword evidence="1" id="KW-1133">Transmembrane helix</keyword>
<feature type="transmembrane region" description="Helical" evidence="1">
    <location>
        <begin position="51"/>
        <end position="70"/>
    </location>
</feature>
<evidence type="ECO:0008006" key="4">
    <source>
        <dbReference type="Google" id="ProtNLM"/>
    </source>
</evidence>
<evidence type="ECO:0000256" key="1">
    <source>
        <dbReference type="SAM" id="Phobius"/>
    </source>
</evidence>
<dbReference type="AlphaFoldDB" id="A0AAW4TVB7"/>
<protein>
    <recommendedName>
        <fullName evidence="4">Polysaccharide biosynthesis protein C-terminal domain-containing protein</fullName>
    </recommendedName>
</protein>
<name>A0AAW4TVB7_BIFPS</name>
<sequence>MSAHLFLGFQIRQALKIVIQPSGSCQLGNQCFNIALVYLFMGYFQLGPADAVLGTIFAQTISVIVALVVIRRKQKGIRLRKADFKPNRNMLGGILSIRTFVYRLHYPALLGNRIVKVRKQWASQPCQG</sequence>
<evidence type="ECO:0000313" key="2">
    <source>
        <dbReference type="EMBL" id="MCB4879953.1"/>
    </source>
</evidence>
<dbReference type="RefSeq" id="WP_226589570.1">
    <property type="nucleotide sequence ID" value="NZ_JAHXEI010000002.1"/>
</dbReference>
<proteinExistence type="predicted"/>
<organism evidence="2 3">
    <name type="scientific">Bifidobacterium pseudocatenulatum</name>
    <dbReference type="NCBI Taxonomy" id="28026"/>
    <lineage>
        <taxon>Bacteria</taxon>
        <taxon>Bacillati</taxon>
        <taxon>Actinomycetota</taxon>
        <taxon>Actinomycetes</taxon>
        <taxon>Bifidobacteriales</taxon>
        <taxon>Bifidobacteriaceae</taxon>
        <taxon>Bifidobacterium</taxon>
    </lineage>
</organism>
<keyword evidence="1" id="KW-0812">Transmembrane</keyword>
<comment type="caution">
    <text evidence="2">The sequence shown here is derived from an EMBL/GenBank/DDBJ whole genome shotgun (WGS) entry which is preliminary data.</text>
</comment>
<gene>
    <name evidence="2" type="ORF">KZP06_04300</name>
</gene>
<keyword evidence="1" id="KW-0472">Membrane</keyword>